<sequence length="266" mass="29307">MNFDESFPRRVSMARNAIGLTQSELAKKVGIVPRQIAAYEGGEARPRINALHNLAAALGTTPEWLTSGIGDPPNIAHVRSTITLPLIPVITFVQAANLWREDSIVGYDYIPAPRLASESVFAVKVEGDSMQSSSGISFPDGSTVIFDPDADPNNGDFVLCKLNESDDVTFKQLIIDQGKHYLHPLNPRYMNMPVNKNISIMGVAIELRNELSHDVSFLSKSGMISSLMESISDTPVDMKNEFSPEHIAQRLDRIESMLNKLINKDV</sequence>
<dbReference type="Proteomes" id="UP000596157">
    <property type="component" value="Chromosome"/>
</dbReference>
<organism evidence="2 3">
    <name type="scientific">Providencia manganoxydans</name>
    <dbReference type="NCBI Taxonomy" id="2923283"/>
    <lineage>
        <taxon>Bacteria</taxon>
        <taxon>Pseudomonadati</taxon>
        <taxon>Pseudomonadota</taxon>
        <taxon>Gammaproteobacteria</taxon>
        <taxon>Enterobacterales</taxon>
        <taxon>Morganellaceae</taxon>
        <taxon>Providencia</taxon>
    </lineage>
</organism>
<dbReference type="Gene3D" id="2.10.109.10">
    <property type="entry name" value="Umud Fragment, subunit A"/>
    <property type="match status" value="1"/>
</dbReference>
<evidence type="ECO:0000259" key="1">
    <source>
        <dbReference type="PROSITE" id="PS50943"/>
    </source>
</evidence>
<proteinExistence type="predicted"/>
<dbReference type="InterPro" id="IPR050077">
    <property type="entry name" value="LexA_repressor"/>
</dbReference>
<dbReference type="Pfam" id="PF01381">
    <property type="entry name" value="HTH_3"/>
    <property type="match status" value="1"/>
</dbReference>
<dbReference type="SUPFAM" id="SSF51306">
    <property type="entry name" value="LexA/Signal peptidase"/>
    <property type="match status" value="1"/>
</dbReference>
<dbReference type="InterPro" id="IPR039418">
    <property type="entry name" value="LexA-like"/>
</dbReference>
<keyword evidence="3" id="KW-1185">Reference proteome</keyword>
<dbReference type="CDD" id="cd00093">
    <property type="entry name" value="HTH_XRE"/>
    <property type="match status" value="1"/>
</dbReference>
<evidence type="ECO:0000313" key="2">
    <source>
        <dbReference type="EMBL" id="QQO61353.1"/>
    </source>
</evidence>
<dbReference type="InterPro" id="IPR010982">
    <property type="entry name" value="Lambda_DNA-bd_dom_sf"/>
</dbReference>
<dbReference type="RefSeq" id="WP_337979478.1">
    <property type="nucleotide sequence ID" value="NZ_CP067099.1"/>
</dbReference>
<dbReference type="PROSITE" id="PS50943">
    <property type="entry name" value="HTH_CROC1"/>
    <property type="match status" value="1"/>
</dbReference>
<protein>
    <submittedName>
        <fullName evidence="2">Helix-turn-helix domain-containing protein</fullName>
    </submittedName>
</protein>
<name>A0ABX7ABV7_9GAMM</name>
<dbReference type="Gene3D" id="1.10.260.40">
    <property type="entry name" value="lambda repressor-like DNA-binding domains"/>
    <property type="match status" value="1"/>
</dbReference>
<dbReference type="InterPro" id="IPR015927">
    <property type="entry name" value="Peptidase_S24_S26A/B/C"/>
</dbReference>
<evidence type="ECO:0000313" key="3">
    <source>
        <dbReference type="Proteomes" id="UP000596157"/>
    </source>
</evidence>
<dbReference type="CDD" id="cd06529">
    <property type="entry name" value="S24_LexA-like"/>
    <property type="match status" value="1"/>
</dbReference>
<dbReference type="PANTHER" id="PTHR33516:SF2">
    <property type="entry name" value="LEXA REPRESSOR-RELATED"/>
    <property type="match status" value="1"/>
</dbReference>
<dbReference type="InterPro" id="IPR001387">
    <property type="entry name" value="Cro/C1-type_HTH"/>
</dbReference>
<dbReference type="InterPro" id="IPR036286">
    <property type="entry name" value="LexA/Signal_pep-like_sf"/>
</dbReference>
<dbReference type="SUPFAM" id="SSF47413">
    <property type="entry name" value="lambda repressor-like DNA-binding domains"/>
    <property type="match status" value="1"/>
</dbReference>
<dbReference type="EMBL" id="CP067099">
    <property type="protein sequence ID" value="QQO61353.1"/>
    <property type="molecule type" value="Genomic_DNA"/>
</dbReference>
<gene>
    <name evidence="2" type="ORF">JI723_13865</name>
</gene>
<dbReference type="PANTHER" id="PTHR33516">
    <property type="entry name" value="LEXA REPRESSOR"/>
    <property type="match status" value="1"/>
</dbReference>
<dbReference type="SMART" id="SM00530">
    <property type="entry name" value="HTH_XRE"/>
    <property type="match status" value="1"/>
</dbReference>
<reference evidence="3" key="1">
    <citation type="submission" date="2021-01" db="EMBL/GenBank/DDBJ databases">
        <title>Providencia vermicola LLDRA6, a soil-borne Mn(II)-oxidizing bacterium, exploits a strategy of superoxide production coupled to hydrogen peroxide consumption to generate Mn oxides, as revealed by transcriptional up-regulation of genes for phenylacetic acid catabolism.</title>
        <authorList>
            <person name="Chen S."/>
            <person name="Ding Z."/>
            <person name="Chen J."/>
            <person name="Luo J."/>
            <person name="Ruan X."/>
            <person name="Li Z."/>
            <person name="Liao F."/>
            <person name="He J."/>
            <person name="Li D."/>
        </authorList>
    </citation>
    <scope>NUCLEOTIDE SEQUENCE [LARGE SCALE GENOMIC DNA]</scope>
    <source>
        <strain evidence="3">LLDRA6</strain>
    </source>
</reference>
<feature type="domain" description="HTH cro/C1-type" evidence="1">
    <location>
        <begin position="11"/>
        <end position="65"/>
    </location>
</feature>
<dbReference type="GeneID" id="92279824"/>
<dbReference type="Pfam" id="PF00717">
    <property type="entry name" value="Peptidase_S24"/>
    <property type="match status" value="1"/>
</dbReference>
<accession>A0ABX7ABV7</accession>